<organism evidence="2 3">
    <name type="scientific">Prauserella cavernicola</name>
    <dbReference type="NCBI Taxonomy" id="2800127"/>
    <lineage>
        <taxon>Bacteria</taxon>
        <taxon>Bacillati</taxon>
        <taxon>Actinomycetota</taxon>
        <taxon>Actinomycetes</taxon>
        <taxon>Pseudonocardiales</taxon>
        <taxon>Pseudonocardiaceae</taxon>
        <taxon>Prauserella</taxon>
    </lineage>
</organism>
<reference evidence="2" key="1">
    <citation type="submission" date="2020-12" db="EMBL/GenBank/DDBJ databases">
        <title>Prauserella sp. ASG 168, a novel actinomycete isolated from cave rock.</title>
        <authorList>
            <person name="Suriyachadkun C."/>
        </authorList>
    </citation>
    <scope>NUCLEOTIDE SEQUENCE</scope>
    <source>
        <strain evidence="2">ASG 168</strain>
    </source>
</reference>
<dbReference type="GO" id="GO:0005576">
    <property type="term" value="C:extracellular region"/>
    <property type="evidence" value="ECO:0007669"/>
    <property type="project" value="TreeGrafter"/>
</dbReference>
<dbReference type="PANTHER" id="PTHR40765:SF2">
    <property type="entry name" value="ESX-2 SECRETION SYSTEM ATPASE ECCB2"/>
    <property type="match status" value="1"/>
</dbReference>
<feature type="non-terminal residue" evidence="2">
    <location>
        <position position="1"/>
    </location>
</feature>
<dbReference type="AlphaFoldDB" id="A0A934QZY7"/>
<sequence>QPPFKRPSGAAFGSLVITVLALVAVGVYGFIVPGGDQAWRDGDSVLVVKETGTRYVYLNERLHPVLNYASALLALGANAETHSGSRESLMDVPRGPL</sequence>
<dbReference type="InterPro" id="IPR007795">
    <property type="entry name" value="T7SS_EccB"/>
</dbReference>
<name>A0A934QZY7_9PSEU</name>
<protein>
    <submittedName>
        <fullName evidence="2">Type VII secretion protein EccB</fullName>
    </submittedName>
</protein>
<accession>A0A934QZY7</accession>
<dbReference type="Pfam" id="PF05108">
    <property type="entry name" value="T7SS_ESX1_EccB"/>
    <property type="match status" value="1"/>
</dbReference>
<evidence type="ECO:0000256" key="1">
    <source>
        <dbReference type="SAM" id="Phobius"/>
    </source>
</evidence>
<dbReference type="Gene3D" id="3.30.2390.20">
    <property type="entry name" value="Type VII secretion system EccB, repeat 1 domain"/>
    <property type="match status" value="1"/>
</dbReference>
<evidence type="ECO:0000313" key="3">
    <source>
        <dbReference type="Proteomes" id="UP000635245"/>
    </source>
</evidence>
<dbReference type="RefSeq" id="WP_200326436.1">
    <property type="nucleotide sequence ID" value="NZ_JAENJH010000061.1"/>
</dbReference>
<feature type="transmembrane region" description="Helical" evidence="1">
    <location>
        <begin position="12"/>
        <end position="31"/>
    </location>
</feature>
<dbReference type="PANTHER" id="PTHR40765">
    <property type="entry name" value="ESX-2 SECRETION SYSTEM ATPASE ECCB2"/>
    <property type="match status" value="1"/>
</dbReference>
<feature type="non-terminal residue" evidence="2">
    <location>
        <position position="97"/>
    </location>
</feature>
<keyword evidence="1" id="KW-0472">Membrane</keyword>
<dbReference type="EMBL" id="JAENJH010000061">
    <property type="protein sequence ID" value="MBK1789501.1"/>
    <property type="molecule type" value="Genomic_DNA"/>
</dbReference>
<evidence type="ECO:0000313" key="2">
    <source>
        <dbReference type="EMBL" id="MBK1789501.1"/>
    </source>
</evidence>
<comment type="caution">
    <text evidence="2">The sequence shown here is derived from an EMBL/GenBank/DDBJ whole genome shotgun (WGS) entry which is preliminary data.</text>
</comment>
<gene>
    <name evidence="2" type="ORF">JHE00_34700</name>
</gene>
<proteinExistence type="predicted"/>
<dbReference type="Proteomes" id="UP000635245">
    <property type="component" value="Unassembled WGS sequence"/>
</dbReference>
<keyword evidence="3" id="KW-1185">Reference proteome</keyword>
<dbReference type="InterPro" id="IPR044857">
    <property type="entry name" value="T7SS_EccB_R1"/>
</dbReference>
<keyword evidence="1" id="KW-0812">Transmembrane</keyword>
<keyword evidence="1" id="KW-1133">Transmembrane helix</keyword>